<sequence>MTFAYVEAYAAARSCLGALADISDFDDSCRYERLLIDLDHIHGGDFPATYPMPGTRPKLLAHLEDEVDQMIELGGDGLCLELLLASALGW</sequence>
<accession>A0A1I3EY07</accession>
<organism evidence="1 2">
    <name type="scientific">Nocardioides psychrotolerans</name>
    <dbReference type="NCBI Taxonomy" id="1005945"/>
    <lineage>
        <taxon>Bacteria</taxon>
        <taxon>Bacillati</taxon>
        <taxon>Actinomycetota</taxon>
        <taxon>Actinomycetes</taxon>
        <taxon>Propionibacteriales</taxon>
        <taxon>Nocardioidaceae</taxon>
        <taxon>Nocardioides</taxon>
    </lineage>
</organism>
<evidence type="ECO:0000313" key="1">
    <source>
        <dbReference type="EMBL" id="SFI03806.1"/>
    </source>
</evidence>
<dbReference type="AlphaFoldDB" id="A0A1I3EY07"/>
<name>A0A1I3EY07_9ACTN</name>
<evidence type="ECO:0000313" key="2">
    <source>
        <dbReference type="Proteomes" id="UP000198649"/>
    </source>
</evidence>
<reference evidence="1 2" key="1">
    <citation type="submission" date="2016-10" db="EMBL/GenBank/DDBJ databases">
        <authorList>
            <person name="de Groot N.N."/>
        </authorList>
    </citation>
    <scope>NUCLEOTIDE SEQUENCE [LARGE SCALE GENOMIC DNA]</scope>
    <source>
        <strain evidence="1 2">CGMCC 1.11156</strain>
    </source>
</reference>
<keyword evidence="2" id="KW-1185">Reference proteome</keyword>
<dbReference type="Proteomes" id="UP000198649">
    <property type="component" value="Unassembled WGS sequence"/>
</dbReference>
<protein>
    <submittedName>
        <fullName evidence="1">Uncharacterized protein</fullName>
    </submittedName>
</protein>
<dbReference type="EMBL" id="FOQG01000004">
    <property type="protein sequence ID" value="SFI03806.1"/>
    <property type="molecule type" value="Genomic_DNA"/>
</dbReference>
<gene>
    <name evidence="1" type="ORF">SAMN05216561_104124</name>
</gene>
<proteinExistence type="predicted"/>